<protein>
    <submittedName>
        <fullName evidence="2">Hemin transport/degradation protein HmuS</fullName>
    </submittedName>
</protein>
<keyword evidence="3" id="KW-1185">Reference proteome</keyword>
<dbReference type="EMBL" id="CP003740">
    <property type="protein sequence ID" value="AGI69847.1"/>
    <property type="molecule type" value="Genomic_DNA"/>
</dbReference>
<dbReference type="KEGG" id="oat:OAN307_c44890"/>
<dbReference type="STRING" id="391626.OAN307_c44890"/>
<reference evidence="2 3" key="1">
    <citation type="journal article" date="2013" name="PLoS ONE">
        <title>Poles Apart: Arctic and Antarctic Octadecabacter strains Share High Genome Plasticity and a New Type of Xanthorhodopsin.</title>
        <authorList>
            <person name="Vollmers J."/>
            <person name="Voget S."/>
            <person name="Dietrich S."/>
            <person name="Gollnow K."/>
            <person name="Smits M."/>
            <person name="Meyer K."/>
            <person name="Brinkhoff T."/>
            <person name="Simon M."/>
            <person name="Daniel R."/>
        </authorList>
    </citation>
    <scope>NUCLEOTIDE SEQUENCE [LARGE SCALE GENOMIC DNA]</scope>
    <source>
        <strain evidence="2 3">307</strain>
    </source>
</reference>
<evidence type="ECO:0000313" key="2">
    <source>
        <dbReference type="EMBL" id="AGI69847.1"/>
    </source>
</evidence>
<dbReference type="RefSeq" id="WP_015501739.1">
    <property type="nucleotide sequence ID" value="NC_020911.1"/>
</dbReference>
<dbReference type="Gene3D" id="3.40.1570.10">
    <property type="entry name" value="HemS/ChuS/ChuX like domains"/>
    <property type="match status" value="2"/>
</dbReference>
<dbReference type="HOGENOM" id="CLU_034543_0_0_5"/>
<feature type="domain" description="Haemin-degrading HemS/ChuX" evidence="1">
    <location>
        <begin position="37"/>
        <end position="156"/>
    </location>
</feature>
<dbReference type="SUPFAM" id="SSF144064">
    <property type="entry name" value="Heme iron utilization protein-like"/>
    <property type="match status" value="1"/>
</dbReference>
<dbReference type="CDD" id="cd16830">
    <property type="entry name" value="HemS-like_N"/>
    <property type="match status" value="1"/>
</dbReference>
<accession>M9RCD1</accession>
<name>M9RCD1_9RHOB</name>
<dbReference type="InterPro" id="IPR007845">
    <property type="entry name" value="HemS/ChuX_dom"/>
</dbReference>
<evidence type="ECO:0000313" key="3">
    <source>
        <dbReference type="Proteomes" id="UP000005307"/>
    </source>
</evidence>
<dbReference type="InterPro" id="IPR053733">
    <property type="entry name" value="Heme_Transport_Util_sf"/>
</dbReference>
<dbReference type="OrthoDB" id="316630at2"/>
<feature type="domain" description="Haemin-degrading HemS/ChuX" evidence="1">
    <location>
        <begin position="207"/>
        <end position="341"/>
    </location>
</feature>
<dbReference type="AlphaFoldDB" id="M9RCD1"/>
<dbReference type="GO" id="GO:0006826">
    <property type="term" value="P:iron ion transport"/>
    <property type="evidence" value="ECO:0007669"/>
    <property type="project" value="InterPro"/>
</dbReference>
<dbReference type="Pfam" id="PF05171">
    <property type="entry name" value="HemS"/>
    <property type="match status" value="2"/>
</dbReference>
<organism evidence="2 3">
    <name type="scientific">Octadecabacter antarcticus 307</name>
    <dbReference type="NCBI Taxonomy" id="391626"/>
    <lineage>
        <taxon>Bacteria</taxon>
        <taxon>Pseudomonadati</taxon>
        <taxon>Pseudomonadota</taxon>
        <taxon>Alphaproteobacteria</taxon>
        <taxon>Rhodobacterales</taxon>
        <taxon>Roseobacteraceae</taxon>
        <taxon>Octadecabacter</taxon>
    </lineage>
</organism>
<evidence type="ECO:0000259" key="1">
    <source>
        <dbReference type="Pfam" id="PF05171"/>
    </source>
</evidence>
<gene>
    <name evidence="2" type="primary">hmuS</name>
    <name evidence="2" type="ORF">OAN307_c44890</name>
</gene>
<sequence length="349" mass="38037">MALDAKLTPNAIRHHVAENSKMRARDLADQLGIAEAALVAAKGARRITAAPDAIMPALTACGPVMGLTRNRSVVHEKVGVYENYHPGDHAALVLTADIDLRIFQSHWVHGFAVTTETDSGPRHSLQVFDAAGDAIHKVFSRDGTNMGAFEAMIGNLATGETSDSIELSARAAVETAKADVNKADILRKEWNRMTDTHQFMRLTSKLKMNRLGAYRIAGAPLVKALAPWALNDALIALGQVDAEVLVFVGNRGCIQIHTGPLNAVKSMGPWQNVMDPDFNLHLRTDHVAEVWAVEKPTKRGFAISIEAFDQHGALILQMFGRRKENDVVDHTAAFRNLIDTLPTLHSEDA</sequence>
<dbReference type="eggNOG" id="COG3720">
    <property type="taxonomic scope" value="Bacteria"/>
</dbReference>
<dbReference type="Proteomes" id="UP000005307">
    <property type="component" value="Chromosome"/>
</dbReference>
<dbReference type="CDD" id="cd16831">
    <property type="entry name" value="HemS-like_C"/>
    <property type="match status" value="1"/>
</dbReference>
<proteinExistence type="predicted"/>